<dbReference type="RefSeq" id="WP_329408855.1">
    <property type="nucleotide sequence ID" value="NZ_CP109441.1"/>
</dbReference>
<dbReference type="EMBL" id="CP109441">
    <property type="protein sequence ID" value="WUV45499.1"/>
    <property type="molecule type" value="Genomic_DNA"/>
</dbReference>
<sequence>MNHRSVIVLRNILRLSMIPLLSAAIVALTVAAVLLVRDNQHDAATAAARRDAPTAARETVAAMLSYTSTTVGKDLAAVAGLTGSFQDDYRNLVNKTIVPVAKEKGVSTRARVVSAGVLSASTDRVTVLMFIDQVTVSTAVPAPTTSSSRVTVTVEKHDDHWLVSGMTPL</sequence>
<evidence type="ECO:0000256" key="3">
    <source>
        <dbReference type="SAM" id="Phobius"/>
    </source>
</evidence>
<dbReference type="PANTHER" id="PTHR37042">
    <property type="entry name" value="OUTER MEMBRANE PROTEIN RV1973"/>
    <property type="match status" value="1"/>
</dbReference>
<dbReference type="Proteomes" id="UP001432062">
    <property type="component" value="Chromosome"/>
</dbReference>
<organism evidence="4 5">
    <name type="scientific">Nocardia vinacea</name>
    <dbReference type="NCBI Taxonomy" id="96468"/>
    <lineage>
        <taxon>Bacteria</taxon>
        <taxon>Bacillati</taxon>
        <taxon>Actinomycetota</taxon>
        <taxon>Actinomycetes</taxon>
        <taxon>Mycobacteriales</taxon>
        <taxon>Nocardiaceae</taxon>
        <taxon>Nocardia</taxon>
    </lineage>
</organism>
<evidence type="ECO:0008006" key="6">
    <source>
        <dbReference type="Google" id="ProtNLM"/>
    </source>
</evidence>
<evidence type="ECO:0000256" key="2">
    <source>
        <dbReference type="ARBA" id="ARBA00023136"/>
    </source>
</evidence>
<keyword evidence="2 3" id="KW-0472">Membrane</keyword>
<gene>
    <name evidence="4" type="ORF">OG563_41435</name>
</gene>
<evidence type="ECO:0000313" key="4">
    <source>
        <dbReference type="EMBL" id="WUV45499.1"/>
    </source>
</evidence>
<dbReference type="PANTHER" id="PTHR37042:SF4">
    <property type="entry name" value="OUTER MEMBRANE PROTEIN RV1973"/>
    <property type="match status" value="1"/>
</dbReference>
<protein>
    <recommendedName>
        <fullName evidence="6">Mce-associated membrane protein</fullName>
    </recommendedName>
</protein>
<keyword evidence="3" id="KW-0812">Transmembrane</keyword>
<evidence type="ECO:0000256" key="1">
    <source>
        <dbReference type="ARBA" id="ARBA00004370"/>
    </source>
</evidence>
<keyword evidence="5" id="KW-1185">Reference proteome</keyword>
<comment type="subcellular location">
    <subcellularLocation>
        <location evidence="1">Membrane</location>
    </subcellularLocation>
</comment>
<proteinExistence type="predicted"/>
<evidence type="ECO:0000313" key="5">
    <source>
        <dbReference type="Proteomes" id="UP001432062"/>
    </source>
</evidence>
<keyword evidence="3" id="KW-1133">Transmembrane helix</keyword>
<feature type="transmembrane region" description="Helical" evidence="3">
    <location>
        <begin position="12"/>
        <end position="36"/>
    </location>
</feature>
<accession>A0ABZ1YUS6</accession>
<name>A0ABZ1YUS6_9NOCA</name>
<reference evidence="4" key="1">
    <citation type="submission" date="2022-10" db="EMBL/GenBank/DDBJ databases">
        <title>The complete genomes of actinobacterial strains from the NBC collection.</title>
        <authorList>
            <person name="Joergensen T.S."/>
            <person name="Alvarez Arevalo M."/>
            <person name="Sterndorff E.B."/>
            <person name="Faurdal D."/>
            <person name="Vuksanovic O."/>
            <person name="Mourched A.-S."/>
            <person name="Charusanti P."/>
            <person name="Shaw S."/>
            <person name="Blin K."/>
            <person name="Weber T."/>
        </authorList>
    </citation>
    <scope>NUCLEOTIDE SEQUENCE</scope>
    <source>
        <strain evidence="4">NBC_01482</strain>
    </source>
</reference>